<dbReference type="OrthoDB" id="498125at2759"/>
<dbReference type="GO" id="GO:0016829">
    <property type="term" value="F:lyase activity"/>
    <property type="evidence" value="ECO:0007669"/>
    <property type="project" value="UniProtKB-KW"/>
</dbReference>
<feature type="binding site" evidence="6">
    <location>
        <position position="358"/>
    </location>
    <ligand>
        <name>Mg(2+)</name>
        <dbReference type="ChEBI" id="CHEBI:18420"/>
        <label>1</label>
    </ligand>
</feature>
<dbReference type="EMBL" id="NBIV01000040">
    <property type="protein sequence ID" value="PXF46343.1"/>
    <property type="molecule type" value="Genomic_DNA"/>
</dbReference>
<evidence type="ECO:0000313" key="12">
    <source>
        <dbReference type="Proteomes" id="UP000247409"/>
    </source>
</evidence>
<feature type="site" description="Transition state stabilizer" evidence="7">
    <location>
        <position position="234"/>
    </location>
</feature>
<evidence type="ECO:0000313" key="11">
    <source>
        <dbReference type="EMBL" id="PXF46343.1"/>
    </source>
</evidence>
<sequence>MQLSNKRPLETLADSASKKARSQKSASENDVIPLCSYPRTIVAWNCNGLTPRLRSEPDTRQIREFVKKFKPDVMFLSEVRVSAAIKIVNGENGRQTKRIRSQMRDNDRQSSRDTSLVHSLMSSSELRSYKLYLSLADTKYAGTAMLHNTETTVKPKKVRYNLERPYVNGSNHNPDGRVIYAVFDGFSILHTYSPNNGWAEESFARRRAWDESVRAFMIRKKEAGVNVIWVGDLNVAPKDEDLSHPVFYRSQRADRQVSKQKQKEPPAPEDVGQPGCTDGERNRFEAILDAGDMKDAYRHHVGESHNSGFTWRGIVPGRHGGRGMRIDHCIVSRNLLPKIESVNITGYGVERCGFMGSDHSPLVISLRKEENDEGEVSVRL</sequence>
<evidence type="ECO:0000256" key="2">
    <source>
        <dbReference type="ARBA" id="ARBA00022723"/>
    </source>
</evidence>
<name>A0A2V3IW92_9FLOR</name>
<dbReference type="SUPFAM" id="SSF56219">
    <property type="entry name" value="DNase I-like"/>
    <property type="match status" value="1"/>
</dbReference>
<dbReference type="Proteomes" id="UP000247409">
    <property type="component" value="Unassembled WGS sequence"/>
</dbReference>
<protein>
    <recommendedName>
        <fullName evidence="8">DNA-(apurinic or apyrimidinic site) endonuclease</fullName>
        <ecNumber evidence="8">3.1.-.-</ecNumber>
    </recommendedName>
</protein>
<feature type="binding site" evidence="6">
    <location>
        <position position="45"/>
    </location>
    <ligand>
        <name>Mg(2+)</name>
        <dbReference type="ChEBI" id="CHEBI:18420"/>
        <label>1</label>
    </ligand>
</feature>
<dbReference type="InterPro" id="IPR004808">
    <property type="entry name" value="AP_endonuc_1"/>
</dbReference>
<dbReference type="Gene3D" id="3.60.10.10">
    <property type="entry name" value="Endonuclease/exonuclease/phosphatase"/>
    <property type="match status" value="1"/>
</dbReference>
<evidence type="ECO:0000256" key="3">
    <source>
        <dbReference type="ARBA" id="ARBA00022801"/>
    </source>
</evidence>
<dbReference type="GO" id="GO:0008081">
    <property type="term" value="F:phosphoric diester hydrolase activity"/>
    <property type="evidence" value="ECO:0007669"/>
    <property type="project" value="TreeGrafter"/>
</dbReference>
<organism evidence="11 12">
    <name type="scientific">Gracilariopsis chorda</name>
    <dbReference type="NCBI Taxonomy" id="448386"/>
    <lineage>
        <taxon>Eukaryota</taxon>
        <taxon>Rhodophyta</taxon>
        <taxon>Florideophyceae</taxon>
        <taxon>Rhodymeniophycidae</taxon>
        <taxon>Gracilariales</taxon>
        <taxon>Gracilariaceae</taxon>
        <taxon>Gracilariopsis</taxon>
    </lineage>
</organism>
<feature type="binding site" evidence="6">
    <location>
        <position position="359"/>
    </location>
    <ligand>
        <name>Mg(2+)</name>
        <dbReference type="ChEBI" id="CHEBI:18420"/>
        <label>1</label>
    </ligand>
</feature>
<dbReference type="GO" id="GO:0005634">
    <property type="term" value="C:nucleus"/>
    <property type="evidence" value="ECO:0007669"/>
    <property type="project" value="TreeGrafter"/>
</dbReference>
<feature type="region of interest" description="Disordered" evidence="9">
    <location>
        <begin position="249"/>
        <end position="280"/>
    </location>
</feature>
<dbReference type="STRING" id="448386.A0A2V3IW92"/>
<dbReference type="AlphaFoldDB" id="A0A2V3IW92"/>
<feature type="binding site" evidence="6">
    <location>
        <position position="232"/>
    </location>
    <ligand>
        <name>Mg(2+)</name>
        <dbReference type="ChEBI" id="CHEBI:18420"/>
        <label>1</label>
    </ligand>
</feature>
<gene>
    <name evidence="11" type="ORF">BWQ96_03842</name>
</gene>
<feature type="active site" description="Proton donor/acceptor" evidence="5">
    <location>
        <position position="232"/>
    </location>
</feature>
<dbReference type="InterPro" id="IPR005135">
    <property type="entry name" value="Endo/exonuclease/phosphatase"/>
</dbReference>
<dbReference type="GO" id="GO:0008311">
    <property type="term" value="F:double-stranded DNA 3'-5' DNA exonuclease activity"/>
    <property type="evidence" value="ECO:0007669"/>
    <property type="project" value="TreeGrafter"/>
</dbReference>
<keyword evidence="4 6" id="KW-0460">Magnesium</keyword>
<feature type="domain" description="Endonuclease/exonuclease/phosphatase" evidence="10">
    <location>
        <begin position="43"/>
        <end position="359"/>
    </location>
</feature>
<reference evidence="11 12" key="1">
    <citation type="journal article" date="2018" name="Mol. Biol. Evol.">
        <title>Analysis of the draft genome of the red seaweed Gracilariopsis chorda provides insights into genome size evolution in Rhodophyta.</title>
        <authorList>
            <person name="Lee J."/>
            <person name="Yang E.C."/>
            <person name="Graf L."/>
            <person name="Yang J.H."/>
            <person name="Qiu H."/>
            <person name="Zel Zion U."/>
            <person name="Chan C.X."/>
            <person name="Stephens T.G."/>
            <person name="Weber A.P.M."/>
            <person name="Boo G.H."/>
            <person name="Boo S.M."/>
            <person name="Kim K.M."/>
            <person name="Shin Y."/>
            <person name="Jung M."/>
            <person name="Lee S.J."/>
            <person name="Yim H.S."/>
            <person name="Lee J.H."/>
            <person name="Bhattacharya D."/>
            <person name="Yoon H.S."/>
        </authorList>
    </citation>
    <scope>NUCLEOTIDE SEQUENCE [LARGE SCALE GENOMIC DNA]</scope>
    <source>
        <strain evidence="11 12">SKKU-2015</strain>
        <tissue evidence="11">Whole body</tissue>
    </source>
</reference>
<feature type="compositionally biased region" description="Basic and acidic residues" evidence="9">
    <location>
        <begin position="251"/>
        <end position="266"/>
    </location>
</feature>
<accession>A0A2V3IW92</accession>
<comment type="caution">
    <text evidence="11">The sequence shown here is derived from an EMBL/GenBank/DDBJ whole genome shotgun (WGS) entry which is preliminary data.</text>
</comment>
<dbReference type="EC" id="3.1.-.-" evidence="8"/>
<evidence type="ECO:0000256" key="6">
    <source>
        <dbReference type="PIRSR" id="PIRSR604808-2"/>
    </source>
</evidence>
<dbReference type="PROSITE" id="PS51435">
    <property type="entry name" value="AP_NUCLEASE_F1_4"/>
    <property type="match status" value="1"/>
</dbReference>
<keyword evidence="8" id="KW-0234">DNA repair</keyword>
<dbReference type="InterPro" id="IPR036691">
    <property type="entry name" value="Endo/exonu/phosph_ase_sf"/>
</dbReference>
<evidence type="ECO:0000256" key="4">
    <source>
        <dbReference type="ARBA" id="ARBA00022842"/>
    </source>
</evidence>
<keyword evidence="2 6" id="KW-0479">Metal-binding</keyword>
<dbReference type="Pfam" id="PF03372">
    <property type="entry name" value="Exo_endo_phos"/>
    <property type="match status" value="1"/>
</dbReference>
<keyword evidence="3" id="KW-0378">Hydrolase</keyword>
<feature type="active site" evidence="5">
    <location>
        <position position="192"/>
    </location>
</feature>
<dbReference type="NCBIfam" id="TIGR00633">
    <property type="entry name" value="xth"/>
    <property type="match status" value="1"/>
</dbReference>
<feature type="site" description="Important for catalytic activity" evidence="7">
    <location>
        <position position="327"/>
    </location>
</feature>
<dbReference type="GO" id="GO:0006284">
    <property type="term" value="P:base-excision repair"/>
    <property type="evidence" value="ECO:0007669"/>
    <property type="project" value="TreeGrafter"/>
</dbReference>
<evidence type="ECO:0000256" key="1">
    <source>
        <dbReference type="ARBA" id="ARBA00007092"/>
    </source>
</evidence>
<keyword evidence="11" id="KW-0456">Lyase</keyword>
<keyword evidence="6" id="KW-0464">Manganese</keyword>
<dbReference type="PANTHER" id="PTHR22748:SF10">
    <property type="entry name" value="DNA-(APURINIC OR APYRIMIDINIC SITE) ENDONUCLEASE"/>
    <property type="match status" value="1"/>
</dbReference>
<keyword evidence="8" id="KW-0227">DNA damage</keyword>
<feature type="active site" description="Proton acceptor" evidence="5">
    <location>
        <position position="359"/>
    </location>
</feature>
<feature type="binding site" evidence="6">
    <location>
        <position position="78"/>
    </location>
    <ligand>
        <name>Mg(2+)</name>
        <dbReference type="ChEBI" id="CHEBI:18420"/>
        <label>1</label>
    </ligand>
</feature>
<proteinExistence type="inferred from homology"/>
<dbReference type="PANTHER" id="PTHR22748">
    <property type="entry name" value="AP ENDONUCLEASE"/>
    <property type="match status" value="1"/>
</dbReference>
<evidence type="ECO:0000256" key="5">
    <source>
        <dbReference type="PIRSR" id="PIRSR604808-1"/>
    </source>
</evidence>
<evidence type="ECO:0000259" key="10">
    <source>
        <dbReference type="Pfam" id="PF03372"/>
    </source>
</evidence>
<comment type="similarity">
    <text evidence="1 8">Belongs to the DNA repair enzymes AP/ExoA family.</text>
</comment>
<dbReference type="GO" id="GO:0003906">
    <property type="term" value="F:DNA-(apurinic or apyrimidinic site) endonuclease activity"/>
    <property type="evidence" value="ECO:0007669"/>
    <property type="project" value="TreeGrafter"/>
</dbReference>
<evidence type="ECO:0000256" key="7">
    <source>
        <dbReference type="PIRSR" id="PIRSR604808-3"/>
    </source>
</evidence>
<dbReference type="GO" id="GO:0046872">
    <property type="term" value="F:metal ion binding"/>
    <property type="evidence" value="ECO:0007669"/>
    <property type="project" value="UniProtKB-KW"/>
</dbReference>
<feature type="region of interest" description="Disordered" evidence="9">
    <location>
        <begin position="1"/>
        <end position="28"/>
    </location>
</feature>
<keyword evidence="12" id="KW-1185">Reference proteome</keyword>
<feature type="site" description="Interaction with DNA substrate" evidence="7">
    <location>
        <position position="359"/>
    </location>
</feature>
<feature type="binding site" evidence="6">
    <location>
        <position position="234"/>
    </location>
    <ligand>
        <name>Mg(2+)</name>
        <dbReference type="ChEBI" id="CHEBI:18420"/>
        <label>1</label>
    </ligand>
</feature>
<evidence type="ECO:0000256" key="9">
    <source>
        <dbReference type="SAM" id="MobiDB-lite"/>
    </source>
</evidence>
<evidence type="ECO:0000256" key="8">
    <source>
        <dbReference type="RuleBase" id="RU362131"/>
    </source>
</evidence>
<comment type="cofactor">
    <cofactor evidence="6 8">
        <name>Mg(2+)</name>
        <dbReference type="ChEBI" id="CHEBI:18420"/>
    </cofactor>
    <cofactor evidence="6 8">
        <name>Mn(2+)</name>
        <dbReference type="ChEBI" id="CHEBI:29035"/>
    </cofactor>
    <text evidence="6 8">Probably binds two magnesium or manganese ions per subunit.</text>
</comment>